<reference evidence="1 3" key="2">
    <citation type="journal article" date="2013" name="Nature">
        <title>Insights into bilaterian evolution from three spiralian genomes.</title>
        <authorList>
            <person name="Simakov O."/>
            <person name="Marletaz F."/>
            <person name="Cho S.J."/>
            <person name="Edsinger-Gonzales E."/>
            <person name="Havlak P."/>
            <person name="Hellsten U."/>
            <person name="Kuo D.H."/>
            <person name="Larsson T."/>
            <person name="Lv J."/>
            <person name="Arendt D."/>
            <person name="Savage R."/>
            <person name="Osoegawa K."/>
            <person name="de Jong P."/>
            <person name="Grimwood J."/>
            <person name="Chapman J.A."/>
            <person name="Shapiro H."/>
            <person name="Aerts A."/>
            <person name="Otillar R.P."/>
            <person name="Terry A.Y."/>
            <person name="Boore J.L."/>
            <person name="Grigoriev I.V."/>
            <person name="Lindberg D.R."/>
            <person name="Seaver E.C."/>
            <person name="Weisblat D.A."/>
            <person name="Putnam N.H."/>
            <person name="Rokhsar D.S."/>
        </authorList>
    </citation>
    <scope>NUCLEOTIDE SEQUENCE</scope>
</reference>
<keyword evidence="3" id="KW-1185">Reference proteome</keyword>
<dbReference type="GeneID" id="20207325"/>
<dbReference type="EMBL" id="KB097528">
    <property type="protein sequence ID" value="ESN95412.1"/>
    <property type="molecule type" value="Genomic_DNA"/>
</dbReference>
<dbReference type="Proteomes" id="UP000015101">
    <property type="component" value="Unassembled WGS sequence"/>
</dbReference>
<dbReference type="EnsemblMetazoa" id="HelroT179486">
    <property type="protein sequence ID" value="HelroP179486"/>
    <property type="gene ID" value="HelroG179486"/>
</dbReference>
<proteinExistence type="predicted"/>
<dbReference type="EMBL" id="AMQM01006871">
    <property type="status" value="NOT_ANNOTATED_CDS"/>
    <property type="molecule type" value="Genomic_DNA"/>
</dbReference>
<gene>
    <name evidence="2" type="primary">20207325</name>
    <name evidence="1" type="ORF">HELRODRAFT_179486</name>
</gene>
<dbReference type="CTD" id="20207325"/>
<reference evidence="2" key="3">
    <citation type="submission" date="2015-06" db="UniProtKB">
        <authorList>
            <consortium name="EnsemblMetazoa"/>
        </authorList>
    </citation>
    <scope>IDENTIFICATION</scope>
</reference>
<evidence type="ECO:0000313" key="1">
    <source>
        <dbReference type="EMBL" id="ESN95412.1"/>
    </source>
</evidence>
<dbReference type="KEGG" id="hro:HELRODRAFT_179486"/>
<sequence>MAAFRYVTSLRGCPDLTYTYSSSSSISPSSSSSSSTSLSRLHGAVYHDVWRDGDVVRVGCEEGRWLWTLRCSHETNTWIGQLGNCTTVVAGDDDVGGGEGGGDCDYNDDHDGVGSDDAGDDNVIHLKCFPDLVNNPTLSTDRFYQKPTFISKQAIVSQAVQFTNMQQLEHRYMTVILPCKFCNKVWTLAGRSLYFQCHAHQREVLVTDTHCEDDCFHVASDCKNNFVKPILISATLCKRSFLMTTKFHYIKLCKLL</sequence>
<evidence type="ECO:0000313" key="2">
    <source>
        <dbReference type="EnsemblMetazoa" id="HelroP179486"/>
    </source>
</evidence>
<dbReference type="InParanoid" id="T1FES6"/>
<name>T1FES6_HELRO</name>
<evidence type="ECO:0000313" key="3">
    <source>
        <dbReference type="Proteomes" id="UP000015101"/>
    </source>
</evidence>
<reference evidence="3" key="1">
    <citation type="submission" date="2012-12" db="EMBL/GenBank/DDBJ databases">
        <authorList>
            <person name="Hellsten U."/>
            <person name="Grimwood J."/>
            <person name="Chapman J.A."/>
            <person name="Shapiro H."/>
            <person name="Aerts A."/>
            <person name="Otillar R.P."/>
            <person name="Terry A.Y."/>
            <person name="Boore J.L."/>
            <person name="Simakov O."/>
            <person name="Marletaz F."/>
            <person name="Cho S.-J."/>
            <person name="Edsinger-Gonzales E."/>
            <person name="Havlak P."/>
            <person name="Kuo D.-H."/>
            <person name="Larsson T."/>
            <person name="Lv J."/>
            <person name="Arendt D."/>
            <person name="Savage R."/>
            <person name="Osoegawa K."/>
            <person name="de Jong P."/>
            <person name="Lindberg D.R."/>
            <person name="Seaver E.C."/>
            <person name="Weisblat D.A."/>
            <person name="Putnam N.H."/>
            <person name="Grigoriev I.V."/>
            <person name="Rokhsar D.S."/>
        </authorList>
    </citation>
    <scope>NUCLEOTIDE SEQUENCE</scope>
</reference>
<dbReference type="RefSeq" id="XP_009026565.1">
    <property type="nucleotide sequence ID" value="XM_009028317.1"/>
</dbReference>
<protein>
    <submittedName>
        <fullName evidence="1 2">Uncharacterized protein</fullName>
    </submittedName>
</protein>
<accession>T1FES6</accession>
<dbReference type="HOGENOM" id="CLU_1086953_0_0_1"/>
<dbReference type="AlphaFoldDB" id="T1FES6"/>
<organism evidence="2 3">
    <name type="scientific">Helobdella robusta</name>
    <name type="common">Californian leech</name>
    <dbReference type="NCBI Taxonomy" id="6412"/>
    <lineage>
        <taxon>Eukaryota</taxon>
        <taxon>Metazoa</taxon>
        <taxon>Spiralia</taxon>
        <taxon>Lophotrochozoa</taxon>
        <taxon>Annelida</taxon>
        <taxon>Clitellata</taxon>
        <taxon>Hirudinea</taxon>
        <taxon>Rhynchobdellida</taxon>
        <taxon>Glossiphoniidae</taxon>
        <taxon>Helobdella</taxon>
    </lineage>
</organism>